<dbReference type="InterPro" id="IPR029526">
    <property type="entry name" value="PGBD"/>
</dbReference>
<organism evidence="3 4">
    <name type="scientific">Nephila pilipes</name>
    <name type="common">Giant wood spider</name>
    <name type="synonym">Nephila maculata</name>
    <dbReference type="NCBI Taxonomy" id="299642"/>
    <lineage>
        <taxon>Eukaryota</taxon>
        <taxon>Metazoa</taxon>
        <taxon>Ecdysozoa</taxon>
        <taxon>Arthropoda</taxon>
        <taxon>Chelicerata</taxon>
        <taxon>Arachnida</taxon>
        <taxon>Araneae</taxon>
        <taxon>Araneomorphae</taxon>
        <taxon>Entelegynae</taxon>
        <taxon>Araneoidea</taxon>
        <taxon>Nephilidae</taxon>
        <taxon>Nephila</taxon>
    </lineage>
</organism>
<accession>A0A8X6TYW8</accession>
<name>A0A8X6TYW8_NEPPI</name>
<dbReference type="OrthoDB" id="6433285at2759"/>
<evidence type="ECO:0000256" key="1">
    <source>
        <dbReference type="SAM" id="MobiDB-lite"/>
    </source>
</evidence>
<comment type="caution">
    <text evidence="3">The sequence shown here is derived from an EMBL/GenBank/DDBJ whole genome shotgun (WGS) entry which is preliminary data.</text>
</comment>
<evidence type="ECO:0000313" key="4">
    <source>
        <dbReference type="Proteomes" id="UP000887013"/>
    </source>
</evidence>
<feature type="region of interest" description="Disordered" evidence="1">
    <location>
        <begin position="99"/>
        <end position="123"/>
    </location>
</feature>
<dbReference type="EMBL" id="BMAW01113624">
    <property type="protein sequence ID" value="GFT58039.1"/>
    <property type="molecule type" value="Genomic_DNA"/>
</dbReference>
<protein>
    <submittedName>
        <fullName evidence="3">PiggyBac transposable element-derived protein 4</fullName>
    </submittedName>
</protein>
<evidence type="ECO:0000259" key="2">
    <source>
        <dbReference type="Pfam" id="PF13843"/>
    </source>
</evidence>
<dbReference type="Proteomes" id="UP000887013">
    <property type="component" value="Unassembled WGS sequence"/>
</dbReference>
<sequence>MRAYLGLVSQAINVSMIKFKGRSSLKQYMPKMPMKRDYKVWMRCNESGFRCQFKIFAGQVKDVEKKLGERVVKSLSEKSESSSPSSLRGRELKSFASFRRSILPGEENNEREKKNPPKILDTCPPFSLPSELNQINRANKTRNKFQKETEGPKKRIAQAKRYEIFSFSDFLHCM</sequence>
<gene>
    <name evidence="3" type="primary">X975_20201</name>
    <name evidence="3" type="ORF">NPIL_315281</name>
</gene>
<keyword evidence="4" id="KW-1185">Reference proteome</keyword>
<feature type="domain" description="PiggyBac transposable element-derived protein" evidence="2">
    <location>
        <begin position="11"/>
        <end position="79"/>
    </location>
</feature>
<dbReference type="Pfam" id="PF13843">
    <property type="entry name" value="DDE_Tnp_1_7"/>
    <property type="match status" value="1"/>
</dbReference>
<dbReference type="AlphaFoldDB" id="A0A8X6TYW8"/>
<proteinExistence type="predicted"/>
<evidence type="ECO:0000313" key="3">
    <source>
        <dbReference type="EMBL" id="GFT58039.1"/>
    </source>
</evidence>
<reference evidence="3" key="1">
    <citation type="submission" date="2020-08" db="EMBL/GenBank/DDBJ databases">
        <title>Multicomponent nature underlies the extraordinary mechanical properties of spider dragline silk.</title>
        <authorList>
            <person name="Kono N."/>
            <person name="Nakamura H."/>
            <person name="Mori M."/>
            <person name="Yoshida Y."/>
            <person name="Ohtoshi R."/>
            <person name="Malay A.D."/>
            <person name="Moran D.A.P."/>
            <person name="Tomita M."/>
            <person name="Numata K."/>
            <person name="Arakawa K."/>
        </authorList>
    </citation>
    <scope>NUCLEOTIDE SEQUENCE</scope>
</reference>